<sequence length="157" mass="17690">MTTHLPAETVRISPEALEVANAYLQLNDARKVATELDLDPETVTNLLAKREVKSYIDSVFFDSGYNNRFLMRKAMDALIKQKFSELEESQTGSTKDIAELLQMSHKMSMDLLDREIQLEKARQATGPQKQVNVQINDALDGSKYSQLVQRLITGEGV</sequence>
<proteinExistence type="predicted"/>
<evidence type="ECO:0000313" key="1">
    <source>
        <dbReference type="EMBL" id="CAB5218624.1"/>
    </source>
</evidence>
<protein>
    <submittedName>
        <fullName evidence="1">Uncharacterized protein</fullName>
    </submittedName>
</protein>
<accession>A0A6J7WR96</accession>
<name>A0A6J7WR96_9CAUD</name>
<gene>
    <name evidence="1" type="ORF">UFOVP218_39</name>
</gene>
<dbReference type="EMBL" id="LR798261">
    <property type="protein sequence ID" value="CAB5218624.1"/>
    <property type="molecule type" value="Genomic_DNA"/>
</dbReference>
<organism evidence="1">
    <name type="scientific">uncultured Caudovirales phage</name>
    <dbReference type="NCBI Taxonomy" id="2100421"/>
    <lineage>
        <taxon>Viruses</taxon>
        <taxon>Duplodnaviria</taxon>
        <taxon>Heunggongvirae</taxon>
        <taxon>Uroviricota</taxon>
        <taxon>Caudoviricetes</taxon>
        <taxon>Peduoviridae</taxon>
        <taxon>Maltschvirus</taxon>
        <taxon>Maltschvirus maltsch</taxon>
    </lineage>
</organism>
<reference evidence="1" key="1">
    <citation type="submission" date="2020-05" db="EMBL/GenBank/DDBJ databases">
        <authorList>
            <person name="Chiriac C."/>
            <person name="Salcher M."/>
            <person name="Ghai R."/>
            <person name="Kavagutti S V."/>
        </authorList>
    </citation>
    <scope>NUCLEOTIDE SEQUENCE</scope>
</reference>